<dbReference type="RefSeq" id="WP_191803312.1">
    <property type="nucleotide sequence ID" value="NZ_JACSQL010000011.1"/>
</dbReference>
<organism evidence="1 2">
    <name type="scientific">Paenibacillus gallinarum</name>
    <dbReference type="NCBI Taxonomy" id="2762232"/>
    <lineage>
        <taxon>Bacteria</taxon>
        <taxon>Bacillati</taxon>
        <taxon>Bacillota</taxon>
        <taxon>Bacilli</taxon>
        <taxon>Bacillales</taxon>
        <taxon>Paenibacillaceae</taxon>
        <taxon>Paenibacillus</taxon>
    </lineage>
</organism>
<sequence>MKVVKTGTLKDGTNIQIEDWSEDYTFHNRADVLASYPKSKTTHKGAYAPKAGETYRFSFRFRSAEETNAAFNDLKEGRKILSDFKNYIDSNEYIDCI</sequence>
<keyword evidence="2" id="KW-1185">Reference proteome</keyword>
<comment type="caution">
    <text evidence="1">The sequence shown here is derived from an EMBL/GenBank/DDBJ whole genome shotgun (WGS) entry which is preliminary data.</text>
</comment>
<reference evidence="1 2" key="1">
    <citation type="submission" date="2020-08" db="EMBL/GenBank/DDBJ databases">
        <title>A Genomic Blueprint of the Chicken Gut Microbiome.</title>
        <authorList>
            <person name="Gilroy R."/>
            <person name="Ravi A."/>
            <person name="Getino M."/>
            <person name="Pursley I."/>
            <person name="Horton D.L."/>
            <person name="Alikhan N.-F."/>
            <person name="Baker D."/>
            <person name="Gharbi K."/>
            <person name="Hall N."/>
            <person name="Watson M."/>
            <person name="Adriaenssens E.M."/>
            <person name="Foster-Nyarko E."/>
            <person name="Jarju S."/>
            <person name="Secka A."/>
            <person name="Antonio M."/>
            <person name="Oren A."/>
            <person name="Chaudhuri R."/>
            <person name="La Ragione R.M."/>
            <person name="Hildebrand F."/>
            <person name="Pallen M.J."/>
        </authorList>
    </citation>
    <scope>NUCLEOTIDE SEQUENCE [LARGE SCALE GENOMIC DNA]</scope>
    <source>
        <strain evidence="1 2">Sa2BVA9</strain>
    </source>
</reference>
<protein>
    <submittedName>
        <fullName evidence="1">Uncharacterized protein</fullName>
    </submittedName>
</protein>
<dbReference type="EMBL" id="JACSQL010000011">
    <property type="protein sequence ID" value="MBD7970331.1"/>
    <property type="molecule type" value="Genomic_DNA"/>
</dbReference>
<dbReference type="Proteomes" id="UP000608071">
    <property type="component" value="Unassembled WGS sequence"/>
</dbReference>
<gene>
    <name evidence="1" type="ORF">H9647_19885</name>
</gene>
<evidence type="ECO:0000313" key="2">
    <source>
        <dbReference type="Proteomes" id="UP000608071"/>
    </source>
</evidence>
<accession>A0ABR8T3K0</accession>
<evidence type="ECO:0000313" key="1">
    <source>
        <dbReference type="EMBL" id="MBD7970331.1"/>
    </source>
</evidence>
<proteinExistence type="predicted"/>
<name>A0ABR8T3K0_9BACL</name>